<evidence type="ECO:0000256" key="1">
    <source>
        <dbReference type="ARBA" id="ARBA00004651"/>
    </source>
</evidence>
<sequence>MEFKNHTNPLPTSIMNSEYGSSERTLPGGLTLLIFRSYNEKKLAFAISLSISAILITLGIIVNVAICFVMLRKKRYLRNCSNFFIMHLSGMELVYRFLVFPILIRLTAPSSAITNNQCKTTAIFYYAFASAIFPSLLIIAVDRYHSIIHPLETLKLKRKRFWLACFVWLFAVIASCPFGACVETASVLEIPEARGIPFDDTCQKTRLCNIPQSSFGQAVTTLYFLLAFAFPLIAILVLYTKVVIFLNQRSRNGAINKTAVRSKVKAVRMLFISVTSYILSLGPGVVLPMVRSYGIFNNFSFDVILLVSWSAEFASYTSSLGNPLIYGYYNGDFRKEVLRLFHKGKNKTGYKGALVNFRVKR</sequence>
<keyword evidence="5 7" id="KW-0472">Membrane</keyword>
<feature type="transmembrane region" description="Helical" evidence="7">
    <location>
        <begin position="222"/>
        <end position="246"/>
    </location>
</feature>
<accession>A0AAD9VB60</accession>
<dbReference type="PANTHER" id="PTHR24241:SF76">
    <property type="entry name" value="NEUROPEPTIDE SIFAMIDE RECEPTOR"/>
    <property type="match status" value="1"/>
</dbReference>
<dbReference type="Pfam" id="PF00001">
    <property type="entry name" value="7tm_1"/>
    <property type="match status" value="1"/>
</dbReference>
<feature type="transmembrane region" description="Helical" evidence="7">
    <location>
        <begin position="161"/>
        <end position="180"/>
    </location>
</feature>
<gene>
    <name evidence="9" type="ORF">P5673_007779</name>
</gene>
<protein>
    <submittedName>
        <fullName evidence="9">Pyroglutamylated RF-amide peptide receptor</fullName>
    </submittedName>
</protein>
<dbReference type="PRINTS" id="PR00237">
    <property type="entry name" value="GPCRRHODOPSN"/>
</dbReference>
<evidence type="ECO:0000256" key="2">
    <source>
        <dbReference type="ARBA" id="ARBA00022475"/>
    </source>
</evidence>
<keyword evidence="2" id="KW-1003">Cell membrane</keyword>
<evidence type="ECO:0000256" key="4">
    <source>
        <dbReference type="ARBA" id="ARBA00022989"/>
    </source>
</evidence>
<reference evidence="9" key="1">
    <citation type="journal article" date="2023" name="G3 (Bethesda)">
        <title>Whole genome assembly and annotation of the endangered Caribbean coral Acropora cervicornis.</title>
        <authorList>
            <person name="Selwyn J.D."/>
            <person name="Vollmer S.V."/>
        </authorList>
    </citation>
    <scope>NUCLEOTIDE SEQUENCE</scope>
    <source>
        <strain evidence="9">K2</strain>
    </source>
</reference>
<evidence type="ECO:0000313" key="9">
    <source>
        <dbReference type="EMBL" id="KAK2567889.1"/>
    </source>
</evidence>
<dbReference type="SUPFAM" id="SSF81321">
    <property type="entry name" value="Family A G protein-coupled receptor-like"/>
    <property type="match status" value="1"/>
</dbReference>
<dbReference type="AlphaFoldDB" id="A0AAD9VB60"/>
<keyword evidence="3 7" id="KW-0812">Transmembrane</keyword>
<dbReference type="GO" id="GO:0042277">
    <property type="term" value="F:peptide binding"/>
    <property type="evidence" value="ECO:0007669"/>
    <property type="project" value="TreeGrafter"/>
</dbReference>
<feature type="transmembrane region" description="Helical" evidence="7">
    <location>
        <begin position="43"/>
        <end position="71"/>
    </location>
</feature>
<evidence type="ECO:0000313" key="10">
    <source>
        <dbReference type="Proteomes" id="UP001249851"/>
    </source>
</evidence>
<name>A0AAD9VB60_ACRCE</name>
<dbReference type="InterPro" id="IPR000276">
    <property type="entry name" value="GPCR_Rhodpsn"/>
</dbReference>
<comment type="caution">
    <text evidence="9">The sequence shown here is derived from an EMBL/GenBank/DDBJ whole genome shotgun (WGS) entry which is preliminary data.</text>
</comment>
<reference evidence="9" key="2">
    <citation type="journal article" date="2023" name="Science">
        <title>Genomic signatures of disease resistance in endangered staghorn corals.</title>
        <authorList>
            <person name="Vollmer S.V."/>
            <person name="Selwyn J.D."/>
            <person name="Despard B.A."/>
            <person name="Roesel C.L."/>
        </authorList>
    </citation>
    <scope>NUCLEOTIDE SEQUENCE</scope>
    <source>
        <strain evidence="9">K2</strain>
    </source>
</reference>
<keyword evidence="10" id="KW-1185">Reference proteome</keyword>
<organism evidence="9 10">
    <name type="scientific">Acropora cervicornis</name>
    <name type="common">Staghorn coral</name>
    <dbReference type="NCBI Taxonomy" id="6130"/>
    <lineage>
        <taxon>Eukaryota</taxon>
        <taxon>Metazoa</taxon>
        <taxon>Cnidaria</taxon>
        <taxon>Anthozoa</taxon>
        <taxon>Hexacorallia</taxon>
        <taxon>Scleractinia</taxon>
        <taxon>Astrocoeniina</taxon>
        <taxon>Acroporidae</taxon>
        <taxon>Acropora</taxon>
    </lineage>
</organism>
<evidence type="ECO:0000256" key="6">
    <source>
        <dbReference type="ARBA" id="ARBA00023170"/>
    </source>
</evidence>
<evidence type="ECO:0000256" key="7">
    <source>
        <dbReference type="SAM" id="Phobius"/>
    </source>
</evidence>
<dbReference type="SMART" id="SM01381">
    <property type="entry name" value="7TM_GPCR_Srsx"/>
    <property type="match status" value="1"/>
</dbReference>
<dbReference type="GO" id="GO:0032870">
    <property type="term" value="P:cellular response to hormone stimulus"/>
    <property type="evidence" value="ECO:0007669"/>
    <property type="project" value="TreeGrafter"/>
</dbReference>
<dbReference type="Gene3D" id="1.20.1070.10">
    <property type="entry name" value="Rhodopsin 7-helix transmembrane proteins"/>
    <property type="match status" value="1"/>
</dbReference>
<feature type="domain" description="G-protein coupled receptors family 1 profile" evidence="8">
    <location>
        <begin position="62"/>
        <end position="326"/>
    </location>
</feature>
<comment type="subcellular location">
    <subcellularLocation>
        <location evidence="1">Cell membrane</location>
        <topology evidence="1">Multi-pass membrane protein</topology>
    </subcellularLocation>
</comment>
<proteinExistence type="predicted"/>
<keyword evidence="4 7" id="KW-1133">Transmembrane helix</keyword>
<dbReference type="PROSITE" id="PS50262">
    <property type="entry name" value="G_PROTEIN_RECEP_F1_2"/>
    <property type="match status" value="1"/>
</dbReference>
<feature type="transmembrane region" description="Helical" evidence="7">
    <location>
        <begin position="267"/>
        <end position="290"/>
    </location>
</feature>
<evidence type="ECO:0000259" key="8">
    <source>
        <dbReference type="PROSITE" id="PS50262"/>
    </source>
</evidence>
<dbReference type="EMBL" id="JARQWQ010000013">
    <property type="protein sequence ID" value="KAK2567889.1"/>
    <property type="molecule type" value="Genomic_DNA"/>
</dbReference>
<dbReference type="GO" id="GO:0005886">
    <property type="term" value="C:plasma membrane"/>
    <property type="evidence" value="ECO:0007669"/>
    <property type="project" value="UniProtKB-SubCell"/>
</dbReference>
<dbReference type="InterPro" id="IPR017452">
    <property type="entry name" value="GPCR_Rhodpsn_7TM"/>
</dbReference>
<feature type="transmembrane region" description="Helical" evidence="7">
    <location>
        <begin position="123"/>
        <end position="141"/>
    </location>
</feature>
<evidence type="ECO:0000256" key="5">
    <source>
        <dbReference type="ARBA" id="ARBA00023136"/>
    </source>
</evidence>
<dbReference type="Proteomes" id="UP001249851">
    <property type="component" value="Unassembled WGS sequence"/>
</dbReference>
<dbReference type="PANTHER" id="PTHR24241">
    <property type="entry name" value="NEUROPEPTIDE RECEPTOR-RELATED G-PROTEIN COUPLED RECEPTOR"/>
    <property type="match status" value="1"/>
</dbReference>
<feature type="transmembrane region" description="Helical" evidence="7">
    <location>
        <begin position="83"/>
        <end position="103"/>
    </location>
</feature>
<dbReference type="GO" id="GO:0004930">
    <property type="term" value="F:G protein-coupled receptor activity"/>
    <property type="evidence" value="ECO:0007669"/>
    <property type="project" value="InterPro"/>
</dbReference>
<evidence type="ECO:0000256" key="3">
    <source>
        <dbReference type="ARBA" id="ARBA00022692"/>
    </source>
</evidence>
<keyword evidence="6 9" id="KW-0675">Receptor</keyword>
<dbReference type="CDD" id="cd00637">
    <property type="entry name" value="7tm_classA_rhodopsin-like"/>
    <property type="match status" value="1"/>
</dbReference>